<organism evidence="9 10">
    <name type="scientific">Streptococcus pyogenes serotype M12 (strain MGAS9429)</name>
    <dbReference type="NCBI Taxonomy" id="370551"/>
    <lineage>
        <taxon>Bacteria</taxon>
        <taxon>Bacillati</taxon>
        <taxon>Bacillota</taxon>
        <taxon>Bacilli</taxon>
        <taxon>Lactobacillales</taxon>
        <taxon>Streptococcaceae</taxon>
        <taxon>Streptococcus</taxon>
    </lineage>
</organism>
<proteinExistence type="inferred from homology"/>
<reference evidence="9 10" key="1">
    <citation type="journal article" date="2006" name="Proc. Natl. Acad. Sci. U.S.A.">
        <title>Molecular genetic anatomy of inter- and intraserotype variation in the human bacterial pathogen group A Streptococcus.</title>
        <authorList>
            <person name="Beres S.B."/>
            <person name="Richter E.W."/>
            <person name="Nagiec M.J."/>
            <person name="Sumby P."/>
            <person name="Porcella S.F."/>
            <person name="DeLeo F.R."/>
            <person name="Musser J.M."/>
        </authorList>
    </citation>
    <scope>NUCLEOTIDE SEQUENCE [LARGE SCALE GENOMIC DNA]</scope>
    <source>
        <strain evidence="9 10">MGAS9429</strain>
    </source>
</reference>
<dbReference type="EMBL" id="CP000259">
    <property type="protein sequence ID" value="ABF32491.1"/>
    <property type="molecule type" value="Genomic_DNA"/>
</dbReference>
<keyword evidence="9" id="KW-0762">Sugar transport</keyword>
<dbReference type="InterPro" id="IPR035906">
    <property type="entry name" value="MetI-like_sf"/>
</dbReference>
<sequence length="332" mass="37872">MIYCNYNVINTKGGWEMTRQTNKKTSFWKNVIKYRALLLMVLPGFIWFIFFFYIPVLANVVAFKDFHYSAGGFMESLKESPWVGLANFKYLFASKDAWLITRNTIAYNVIFLLFNVFFAIAFAIIMSELRNKRTVKVYHTMSLLPYFLSWVVIEYFVSAFLNTDKGFINQLLTGSGADPIKWYSNPTWWPLILLFMSVWKGLGYNSIIYYASVKGISDTYYEAAMVDGASKWQQIRNITIPQLLPMMSILLIINIGNIFKSDFGLFYVIPKNSGPLYDVTSVLDTYVYNALTATGDIGMASAASLYQSVVGTSILLVTNAIVRRMDPDAALF</sequence>
<dbReference type="GO" id="GO:0005886">
    <property type="term" value="C:plasma membrane"/>
    <property type="evidence" value="ECO:0007669"/>
    <property type="project" value="UniProtKB-SubCell"/>
</dbReference>
<evidence type="ECO:0000256" key="2">
    <source>
        <dbReference type="ARBA" id="ARBA00022448"/>
    </source>
</evidence>
<dbReference type="Gene3D" id="1.10.3720.10">
    <property type="entry name" value="MetI-like"/>
    <property type="match status" value="1"/>
</dbReference>
<feature type="transmembrane region" description="Helical" evidence="7">
    <location>
        <begin position="137"/>
        <end position="157"/>
    </location>
</feature>
<evidence type="ECO:0000256" key="5">
    <source>
        <dbReference type="ARBA" id="ARBA00022989"/>
    </source>
</evidence>
<evidence type="ECO:0000256" key="1">
    <source>
        <dbReference type="ARBA" id="ARBA00004651"/>
    </source>
</evidence>
<dbReference type="GO" id="GO:0055085">
    <property type="term" value="P:transmembrane transport"/>
    <property type="evidence" value="ECO:0007669"/>
    <property type="project" value="InterPro"/>
</dbReference>
<evidence type="ECO:0000259" key="8">
    <source>
        <dbReference type="PROSITE" id="PS50928"/>
    </source>
</evidence>
<evidence type="ECO:0000256" key="3">
    <source>
        <dbReference type="ARBA" id="ARBA00022475"/>
    </source>
</evidence>
<dbReference type="PROSITE" id="PS50928">
    <property type="entry name" value="ABC_TM1"/>
    <property type="match status" value="1"/>
</dbReference>
<keyword evidence="6 7" id="KW-0472">Membrane</keyword>
<feature type="transmembrane region" description="Helical" evidence="7">
    <location>
        <begin position="243"/>
        <end position="269"/>
    </location>
</feature>
<evidence type="ECO:0000256" key="6">
    <source>
        <dbReference type="ARBA" id="ARBA00023136"/>
    </source>
</evidence>
<evidence type="ECO:0000313" key="10">
    <source>
        <dbReference type="Proteomes" id="UP000002433"/>
    </source>
</evidence>
<dbReference type="InterPro" id="IPR051393">
    <property type="entry name" value="ABC_transporter_permease"/>
</dbReference>
<keyword evidence="2 7" id="KW-0813">Transport</keyword>
<dbReference type="Pfam" id="PF00528">
    <property type="entry name" value="BPD_transp_1"/>
    <property type="match status" value="1"/>
</dbReference>
<dbReference type="SUPFAM" id="SSF161098">
    <property type="entry name" value="MetI-like"/>
    <property type="match status" value="1"/>
</dbReference>
<name>Q1JKS8_STRPC</name>
<feature type="domain" description="ABC transmembrane type-1" evidence="8">
    <location>
        <begin position="101"/>
        <end position="318"/>
    </location>
</feature>
<dbReference type="KEGG" id="spk:MGAS9429_Spy1304"/>
<feature type="transmembrane region" description="Helical" evidence="7">
    <location>
        <begin position="188"/>
        <end position="211"/>
    </location>
</feature>
<accession>Q1JKS8</accession>
<comment type="similarity">
    <text evidence="7">Belongs to the binding-protein-dependent transport system permease family.</text>
</comment>
<comment type="subcellular location">
    <subcellularLocation>
        <location evidence="1 7">Cell membrane</location>
        <topology evidence="1 7">Multi-pass membrane protein</topology>
    </subcellularLocation>
</comment>
<dbReference type="HOGENOM" id="CLU_016047_0_1_9"/>
<evidence type="ECO:0000256" key="7">
    <source>
        <dbReference type="RuleBase" id="RU363032"/>
    </source>
</evidence>
<dbReference type="Proteomes" id="UP000002433">
    <property type="component" value="Chromosome"/>
</dbReference>
<evidence type="ECO:0000256" key="4">
    <source>
        <dbReference type="ARBA" id="ARBA00022692"/>
    </source>
</evidence>
<keyword evidence="3" id="KW-1003">Cell membrane</keyword>
<gene>
    <name evidence="9" type="ordered locus">MGAS9429_Spy1304</name>
</gene>
<keyword evidence="5 7" id="KW-1133">Transmembrane helix</keyword>
<feature type="transmembrane region" description="Helical" evidence="7">
    <location>
        <begin position="36"/>
        <end position="58"/>
    </location>
</feature>
<dbReference type="PANTHER" id="PTHR30193">
    <property type="entry name" value="ABC TRANSPORTER PERMEASE PROTEIN"/>
    <property type="match status" value="1"/>
</dbReference>
<protein>
    <submittedName>
        <fullName evidence="9">Sugar transport system permease protein</fullName>
    </submittedName>
</protein>
<dbReference type="CDD" id="cd06261">
    <property type="entry name" value="TM_PBP2"/>
    <property type="match status" value="1"/>
</dbReference>
<evidence type="ECO:0000313" key="9">
    <source>
        <dbReference type="EMBL" id="ABF32491.1"/>
    </source>
</evidence>
<feature type="transmembrane region" description="Helical" evidence="7">
    <location>
        <begin position="305"/>
        <end position="322"/>
    </location>
</feature>
<dbReference type="AlphaFoldDB" id="Q1JKS8"/>
<dbReference type="PANTHER" id="PTHR30193:SF44">
    <property type="entry name" value="LACTOSE TRANSPORT SYSTEM PERMEASE PROTEIN LACF"/>
    <property type="match status" value="1"/>
</dbReference>
<dbReference type="InterPro" id="IPR000515">
    <property type="entry name" value="MetI-like"/>
</dbReference>
<keyword evidence="4 7" id="KW-0812">Transmembrane</keyword>
<feature type="transmembrane region" description="Helical" evidence="7">
    <location>
        <begin position="105"/>
        <end position="125"/>
    </location>
</feature>